<dbReference type="OMA" id="LFKFHHA"/>
<sequence>MGPASSLVSLALGVLLLPPTLVLLALRVAHDALVALLYGAPGSEPIDPKDSVWQPKPDAHRGVKTLIVACLEIDRCTLAELRDLVRIALVERRGPTGELAYPRFSQRAVRRGPLGAWFWEDVCALDVQQHVVAAPADARTTEGLVARMEALADGTAGVGTAFDSPLWRFELVEEPVGAPLDPLLPPLDQPAAARAGATARAGAATRTACGGTTPPASSASAARSVVLLQTHHAMADGAALVELLVRAFSPAGAEPKFAAGARARASVGPHGRLGVGGLSLRVALRAAIELPLLSLGRLVAPADRNAFRGRITTKKRMGRSRSVPLAAVRELAAAAGTSVNAVLLAAIALALRERLLERGAAVPRDVHAVAPVVTRPRGGRIRMENEFAIVFVPLPVGLGAEPRAALARAAERVAELKAGVVAHAMVLVLRLTHALLPECASVPLLALVSDKATLLFSTLPGPDAPIVWGAPGGEKRVHSVAYWAPVRSAVGMSVSSFTYRGRLGAFVLTDEGVERQPQAIADRFAPAVDALRAAHGLPPVTYV</sequence>
<evidence type="ECO:0000313" key="3">
    <source>
        <dbReference type="EMBL" id="KAG8458498.1"/>
    </source>
</evidence>
<dbReference type="InterPro" id="IPR009721">
    <property type="entry name" value="O-acyltransferase_WSD1_C"/>
</dbReference>
<proteinExistence type="predicted"/>
<name>A0A8J6C8I2_DIALT</name>
<gene>
    <name evidence="3" type="ORF">KFE25_003033</name>
</gene>
<dbReference type="EMBL" id="JAGTXO010000050">
    <property type="protein sequence ID" value="KAG8458498.1"/>
    <property type="molecule type" value="Genomic_DNA"/>
</dbReference>
<feature type="domain" description="O-acyltransferase WSD1 C-terminal" evidence="2">
    <location>
        <begin position="385"/>
        <end position="531"/>
    </location>
</feature>
<feature type="chain" id="PRO_5035195029" description="O-acyltransferase WSD1 C-terminal domain-containing protein" evidence="1">
    <location>
        <begin position="26"/>
        <end position="543"/>
    </location>
</feature>
<dbReference type="GO" id="GO:0008374">
    <property type="term" value="F:O-acyltransferase activity"/>
    <property type="evidence" value="ECO:0007669"/>
    <property type="project" value="InterPro"/>
</dbReference>
<dbReference type="Proteomes" id="UP000751190">
    <property type="component" value="Unassembled WGS sequence"/>
</dbReference>
<comment type="caution">
    <text evidence="3">The sequence shown here is derived from an EMBL/GenBank/DDBJ whole genome shotgun (WGS) entry which is preliminary data.</text>
</comment>
<dbReference type="GO" id="GO:0005886">
    <property type="term" value="C:plasma membrane"/>
    <property type="evidence" value="ECO:0007669"/>
    <property type="project" value="TreeGrafter"/>
</dbReference>
<feature type="signal peptide" evidence="1">
    <location>
        <begin position="1"/>
        <end position="25"/>
    </location>
</feature>
<dbReference type="InterPro" id="IPR045034">
    <property type="entry name" value="O-acyltransferase_WSD1-like"/>
</dbReference>
<organism evidence="3 4">
    <name type="scientific">Diacronema lutheri</name>
    <name type="common">Unicellular marine alga</name>
    <name type="synonym">Monochrysis lutheri</name>
    <dbReference type="NCBI Taxonomy" id="2081491"/>
    <lineage>
        <taxon>Eukaryota</taxon>
        <taxon>Haptista</taxon>
        <taxon>Haptophyta</taxon>
        <taxon>Pavlovophyceae</taxon>
        <taxon>Pavlovales</taxon>
        <taxon>Pavlovaceae</taxon>
        <taxon>Diacronema</taxon>
    </lineage>
</organism>
<evidence type="ECO:0000259" key="2">
    <source>
        <dbReference type="Pfam" id="PF06974"/>
    </source>
</evidence>
<dbReference type="OrthoDB" id="619536at2759"/>
<keyword evidence="4" id="KW-1185">Reference proteome</keyword>
<dbReference type="Pfam" id="PF06974">
    <property type="entry name" value="WS_DGAT_C"/>
    <property type="match status" value="1"/>
</dbReference>
<dbReference type="AlphaFoldDB" id="A0A8J6C8I2"/>
<evidence type="ECO:0000256" key="1">
    <source>
        <dbReference type="SAM" id="SignalP"/>
    </source>
</evidence>
<keyword evidence="1" id="KW-0732">Signal</keyword>
<protein>
    <recommendedName>
        <fullName evidence="2">O-acyltransferase WSD1 C-terminal domain-containing protein</fullName>
    </recommendedName>
</protein>
<accession>A0A8J6C8I2</accession>
<reference evidence="3" key="1">
    <citation type="submission" date="2021-05" db="EMBL/GenBank/DDBJ databases">
        <title>The genome of the haptophyte Pavlova lutheri (Diacronema luteri, Pavlovales) - a model for lipid biosynthesis in eukaryotic algae.</title>
        <authorList>
            <person name="Hulatt C.J."/>
            <person name="Posewitz M.C."/>
        </authorList>
    </citation>
    <scope>NUCLEOTIDE SEQUENCE</scope>
    <source>
        <strain evidence="3">NIVA-4/92</strain>
    </source>
</reference>
<dbReference type="GO" id="GO:0019432">
    <property type="term" value="P:triglyceride biosynthetic process"/>
    <property type="evidence" value="ECO:0007669"/>
    <property type="project" value="TreeGrafter"/>
</dbReference>
<evidence type="ECO:0000313" key="4">
    <source>
        <dbReference type="Proteomes" id="UP000751190"/>
    </source>
</evidence>
<dbReference type="PANTHER" id="PTHR31650">
    <property type="entry name" value="O-ACYLTRANSFERASE (WSD1-LIKE) FAMILY PROTEIN"/>
    <property type="match status" value="1"/>
</dbReference>
<dbReference type="PANTHER" id="PTHR31650:SF1">
    <property type="entry name" value="WAX ESTER SYNTHASE_DIACYLGLYCEROL ACYLTRANSFERASE 4-RELATED"/>
    <property type="match status" value="1"/>
</dbReference>